<feature type="domain" description="4Fe-4S Mo/W bis-MGD-type" evidence="10">
    <location>
        <begin position="46"/>
        <end position="103"/>
    </location>
</feature>
<dbReference type="SUPFAM" id="SSF50692">
    <property type="entry name" value="ADC-like"/>
    <property type="match status" value="1"/>
</dbReference>
<sequence>MQTTRRGFIKGMGALGAAAQITVAPTLIASAVNKANAAEAAKGPVVDYVKSTCVHCVNFCGINVKRQNGVIRAIYPDEARKEFYNDGICPKGVSGVFNTYNPYRVKKPLKRTNPKKGVNEDPGWVEISWEEALNTIADKLKKIREENPSKLVWQHGHGKYLIQDKFPKAWAKAFGTPNVVHRTTVCESARHVADETTWGGHAWMPDLKQTELMLVFGANPYEAEQWARWLDHQILDARERGMKMVYFDPRHSSAAAKSDQWVPIRPGKDVLFCLGMAKQLIEMGYIDEEFLVEYTNSTSLVGADGKILRNSKGEDLVWDTVTKTARPFKEGVRPALRGSYTVQGRKVRTAFEAFVDSLKEITPEYVEEVTSVPARTLLELSREFGEKARIGATVKIDGEEYRYRPVVVHTFRGMAAKEYGVQNWRSGLILMMLVGAMDAVGSQLLHHVNPDYKSRKVAKCEYPPKRVDLQESVFFPYATHNVAQQVALTQLDPEKYGLPYKPEMNIFYATNRPFSTSEALKQFEGYAKTFNVVIDIYLTDVTQVADIVLPDVTYLEDYQFAPTRWTADTSHVAIRQPVVKERAYGVKYSAQEVMLELARRVGFYEDYIKNINKNFKLKKYALDPKNPRITPKELVAALWLEKTKGKPFSYAEEHAFVGKHKKPEDMYHHGVEKHYKGAGKPKINFYAEQLLHTYEKIADLKQKHGIDAIDLERYKVALSPVPTKEHAFPTPHREAKDYPLYLTTYKRMYRNQAGNMSFNPILNNLGPDTDHNFMLIQKQTAKKLGIRNGDEVIIETRVGKARAVAKVVEGQHPDVVSVSYHYGNIGVAYPDWARKGTWINPVLELHPDLIAGMNSFNDTKCKVYKA</sequence>
<evidence type="ECO:0000256" key="3">
    <source>
        <dbReference type="ARBA" id="ARBA00022485"/>
    </source>
</evidence>
<dbReference type="Gene3D" id="2.20.25.90">
    <property type="entry name" value="ADC-like domains"/>
    <property type="match status" value="1"/>
</dbReference>
<dbReference type="GO" id="GO:0051539">
    <property type="term" value="F:4 iron, 4 sulfur cluster binding"/>
    <property type="evidence" value="ECO:0007669"/>
    <property type="project" value="UniProtKB-KW"/>
</dbReference>
<comment type="cofactor">
    <cofactor evidence="1">
        <name>Mo-bis(molybdopterin guanine dinucleotide)</name>
        <dbReference type="ChEBI" id="CHEBI:60539"/>
    </cofactor>
</comment>
<evidence type="ECO:0000256" key="5">
    <source>
        <dbReference type="ARBA" id="ARBA00022723"/>
    </source>
</evidence>
<dbReference type="InterPro" id="IPR006656">
    <property type="entry name" value="Mopterin_OxRdtase"/>
</dbReference>
<keyword evidence="7" id="KW-0560">Oxidoreductase</keyword>
<dbReference type="InterPro" id="IPR006963">
    <property type="entry name" value="Mopterin_OxRdtase_4Fe-4S_dom"/>
</dbReference>
<dbReference type="PANTHER" id="PTHR43742">
    <property type="entry name" value="TRIMETHYLAMINE-N-OXIDE REDUCTASE"/>
    <property type="match status" value="1"/>
</dbReference>
<dbReference type="InterPro" id="IPR006311">
    <property type="entry name" value="TAT_signal"/>
</dbReference>
<evidence type="ECO:0000256" key="8">
    <source>
        <dbReference type="ARBA" id="ARBA00023004"/>
    </source>
</evidence>
<dbReference type="Gene3D" id="3.40.228.10">
    <property type="entry name" value="Dimethylsulfoxide Reductase, domain 2"/>
    <property type="match status" value="2"/>
</dbReference>
<organism evidence="11">
    <name type="scientific">Thermohahella caldifontis</name>
    <dbReference type="NCBI Taxonomy" id="3142973"/>
    <lineage>
        <taxon>Bacteria</taxon>
        <taxon>Pseudomonadati</taxon>
        <taxon>Pseudomonadota</taxon>
        <taxon>Gammaproteobacteria</taxon>
        <taxon>Oceanospirillales</taxon>
        <taxon>Hahellaceae</taxon>
        <taxon>Thermohahella</taxon>
    </lineage>
</organism>
<proteinExistence type="inferred from homology"/>
<dbReference type="Pfam" id="PF01568">
    <property type="entry name" value="Molydop_binding"/>
    <property type="match status" value="1"/>
</dbReference>
<dbReference type="Gene3D" id="3.40.50.740">
    <property type="match status" value="2"/>
</dbReference>
<dbReference type="GO" id="GO:0043546">
    <property type="term" value="F:molybdopterin cofactor binding"/>
    <property type="evidence" value="ECO:0007669"/>
    <property type="project" value="InterPro"/>
</dbReference>
<evidence type="ECO:0000256" key="4">
    <source>
        <dbReference type="ARBA" id="ARBA00022505"/>
    </source>
</evidence>
<dbReference type="AlphaFoldDB" id="A0AB39UVM2"/>
<dbReference type="GO" id="GO:0046872">
    <property type="term" value="F:metal ion binding"/>
    <property type="evidence" value="ECO:0007669"/>
    <property type="project" value="UniProtKB-KW"/>
</dbReference>
<gene>
    <name evidence="11" type="ORF">AAIA72_14405</name>
</gene>
<dbReference type="InterPro" id="IPR009010">
    <property type="entry name" value="Asp_de-COase-like_dom_sf"/>
</dbReference>
<dbReference type="Gene3D" id="3.30.2070.10">
    <property type="entry name" value="Formate dehydrogenase/DMSO reductase"/>
    <property type="match status" value="1"/>
</dbReference>
<dbReference type="PROSITE" id="PS51318">
    <property type="entry name" value="TAT"/>
    <property type="match status" value="1"/>
</dbReference>
<evidence type="ECO:0000256" key="2">
    <source>
        <dbReference type="ARBA" id="ARBA00010312"/>
    </source>
</evidence>
<name>A0AB39UVM2_9GAMM</name>
<dbReference type="RefSeq" id="WP_369600993.1">
    <property type="nucleotide sequence ID" value="NZ_CP154858.1"/>
</dbReference>
<dbReference type="SMART" id="SM00926">
    <property type="entry name" value="Molybdop_Fe4S4"/>
    <property type="match status" value="1"/>
</dbReference>
<dbReference type="Pfam" id="PF00384">
    <property type="entry name" value="Molybdopterin"/>
    <property type="match status" value="1"/>
</dbReference>
<dbReference type="KEGG" id="tcd:AAIA72_14405"/>
<keyword evidence="4" id="KW-0500">Molybdenum</keyword>
<evidence type="ECO:0000256" key="7">
    <source>
        <dbReference type="ARBA" id="ARBA00023002"/>
    </source>
</evidence>
<keyword evidence="9" id="KW-0411">Iron-sulfur</keyword>
<dbReference type="GO" id="GO:0016491">
    <property type="term" value="F:oxidoreductase activity"/>
    <property type="evidence" value="ECO:0007669"/>
    <property type="project" value="UniProtKB-KW"/>
</dbReference>
<dbReference type="InterPro" id="IPR006657">
    <property type="entry name" value="MoPterin_dinucl-bd_dom"/>
</dbReference>
<dbReference type="Gene3D" id="2.40.40.20">
    <property type="match status" value="1"/>
</dbReference>
<evidence type="ECO:0000256" key="9">
    <source>
        <dbReference type="ARBA" id="ARBA00023014"/>
    </source>
</evidence>
<evidence type="ECO:0000259" key="10">
    <source>
        <dbReference type="PROSITE" id="PS51669"/>
    </source>
</evidence>
<dbReference type="SUPFAM" id="SSF53706">
    <property type="entry name" value="Formate dehydrogenase/DMSO reductase, domains 1-3"/>
    <property type="match status" value="1"/>
</dbReference>
<evidence type="ECO:0000256" key="6">
    <source>
        <dbReference type="ARBA" id="ARBA00022729"/>
    </source>
</evidence>
<reference evidence="11" key="1">
    <citation type="submission" date="2024-05" db="EMBL/GenBank/DDBJ databases">
        <title>Genome sequencing of novel strain.</title>
        <authorList>
            <person name="Ganbat D."/>
            <person name="Ganbat S."/>
            <person name="Lee S.-J."/>
        </authorList>
    </citation>
    <scope>NUCLEOTIDE SEQUENCE</scope>
    <source>
        <strain evidence="11">SMD15-11</strain>
    </source>
</reference>
<comment type="similarity">
    <text evidence="2">Belongs to the prokaryotic molybdopterin-containing oxidoreductase family.</text>
</comment>
<evidence type="ECO:0000256" key="1">
    <source>
        <dbReference type="ARBA" id="ARBA00001942"/>
    </source>
</evidence>
<accession>A0AB39UVM2</accession>
<evidence type="ECO:0000313" key="11">
    <source>
        <dbReference type="EMBL" id="XDT71972.1"/>
    </source>
</evidence>
<dbReference type="InterPro" id="IPR050612">
    <property type="entry name" value="Prok_Mopterin_Oxidored"/>
</dbReference>
<keyword evidence="5" id="KW-0479">Metal-binding</keyword>
<protein>
    <submittedName>
        <fullName evidence="11">Molybdopterin-dependent oxidoreductase</fullName>
    </submittedName>
</protein>
<keyword evidence="6" id="KW-0732">Signal</keyword>
<keyword evidence="8" id="KW-0408">Iron</keyword>
<dbReference type="PROSITE" id="PS51669">
    <property type="entry name" value="4FE4S_MOW_BIS_MGD"/>
    <property type="match status" value="1"/>
</dbReference>
<keyword evidence="3" id="KW-0004">4Fe-4S</keyword>
<dbReference type="PANTHER" id="PTHR43742:SF9">
    <property type="entry name" value="TETRATHIONATE REDUCTASE SUBUNIT A"/>
    <property type="match status" value="1"/>
</dbReference>
<dbReference type="EMBL" id="CP154858">
    <property type="protein sequence ID" value="XDT71972.1"/>
    <property type="molecule type" value="Genomic_DNA"/>
</dbReference>